<reference evidence="1" key="2">
    <citation type="journal article" date="2015" name="Data Brief">
        <title>Shoot transcriptome of the giant reed, Arundo donax.</title>
        <authorList>
            <person name="Barrero R.A."/>
            <person name="Guerrero F.D."/>
            <person name="Moolhuijzen P."/>
            <person name="Goolsby J.A."/>
            <person name="Tidwell J."/>
            <person name="Bellgard S.E."/>
            <person name="Bellgard M.I."/>
        </authorList>
    </citation>
    <scope>NUCLEOTIDE SEQUENCE</scope>
    <source>
        <tissue evidence="1">Shoot tissue taken approximately 20 cm above the soil surface</tissue>
    </source>
</reference>
<dbReference type="AlphaFoldDB" id="A0A0A8ZFF4"/>
<protein>
    <submittedName>
        <fullName evidence="1">Uncharacterized protein</fullName>
    </submittedName>
</protein>
<proteinExistence type="predicted"/>
<sequence length="48" mass="5090">MAPAMTIGGILESITDTKSHPFEKATTNPPTNVAVSWINFPTFSPIAS</sequence>
<name>A0A0A8ZFF4_ARUDO</name>
<reference evidence="1" key="1">
    <citation type="submission" date="2014-09" db="EMBL/GenBank/DDBJ databases">
        <authorList>
            <person name="Magalhaes I.L.F."/>
            <person name="Oliveira U."/>
            <person name="Santos F.R."/>
            <person name="Vidigal T.H.D.A."/>
            <person name="Brescovit A.D."/>
            <person name="Santos A.J."/>
        </authorList>
    </citation>
    <scope>NUCLEOTIDE SEQUENCE</scope>
    <source>
        <tissue evidence="1">Shoot tissue taken approximately 20 cm above the soil surface</tissue>
    </source>
</reference>
<evidence type="ECO:0000313" key="1">
    <source>
        <dbReference type="EMBL" id="JAD38089.1"/>
    </source>
</evidence>
<organism evidence="1">
    <name type="scientific">Arundo donax</name>
    <name type="common">Giant reed</name>
    <name type="synonym">Donax arundinaceus</name>
    <dbReference type="NCBI Taxonomy" id="35708"/>
    <lineage>
        <taxon>Eukaryota</taxon>
        <taxon>Viridiplantae</taxon>
        <taxon>Streptophyta</taxon>
        <taxon>Embryophyta</taxon>
        <taxon>Tracheophyta</taxon>
        <taxon>Spermatophyta</taxon>
        <taxon>Magnoliopsida</taxon>
        <taxon>Liliopsida</taxon>
        <taxon>Poales</taxon>
        <taxon>Poaceae</taxon>
        <taxon>PACMAD clade</taxon>
        <taxon>Arundinoideae</taxon>
        <taxon>Arundineae</taxon>
        <taxon>Arundo</taxon>
    </lineage>
</organism>
<accession>A0A0A8ZFF4</accession>
<dbReference type="EMBL" id="GBRH01259806">
    <property type="protein sequence ID" value="JAD38089.1"/>
    <property type="molecule type" value="Transcribed_RNA"/>
</dbReference>